<keyword evidence="1" id="KW-0677">Repeat</keyword>
<dbReference type="EMBL" id="NBNE01003778">
    <property type="protein sequence ID" value="OWZ06884.1"/>
    <property type="molecule type" value="Genomic_DNA"/>
</dbReference>
<dbReference type="SUPFAM" id="SSF48403">
    <property type="entry name" value="Ankyrin repeat"/>
    <property type="match status" value="1"/>
</dbReference>
<dbReference type="Proteomes" id="UP000198211">
    <property type="component" value="Unassembled WGS sequence"/>
</dbReference>
<evidence type="ECO:0000256" key="3">
    <source>
        <dbReference type="PROSITE-ProRule" id="PRU00023"/>
    </source>
</evidence>
<comment type="caution">
    <text evidence="4">The sequence shown here is derived from an EMBL/GenBank/DDBJ whole genome shotgun (WGS) entry which is preliminary data.</text>
</comment>
<keyword evidence="5" id="KW-1185">Reference proteome</keyword>
<keyword evidence="2 3" id="KW-0040">ANK repeat</keyword>
<dbReference type="InterPro" id="IPR036770">
    <property type="entry name" value="Ankyrin_rpt-contain_sf"/>
</dbReference>
<name>A0A225VP53_9STRA</name>
<dbReference type="PROSITE" id="PS50297">
    <property type="entry name" value="ANK_REP_REGION"/>
    <property type="match status" value="1"/>
</dbReference>
<evidence type="ECO:0000256" key="1">
    <source>
        <dbReference type="ARBA" id="ARBA00022737"/>
    </source>
</evidence>
<dbReference type="Gene3D" id="1.25.40.20">
    <property type="entry name" value="Ankyrin repeat-containing domain"/>
    <property type="match status" value="2"/>
</dbReference>
<dbReference type="SMART" id="SM00248">
    <property type="entry name" value="ANK"/>
    <property type="match status" value="3"/>
</dbReference>
<feature type="repeat" description="ANK" evidence="3">
    <location>
        <begin position="281"/>
        <end position="313"/>
    </location>
</feature>
<dbReference type="AlphaFoldDB" id="A0A225VP53"/>
<dbReference type="STRING" id="4795.A0A225VP53"/>
<dbReference type="Gene3D" id="1.10.510.10">
    <property type="entry name" value="Transferase(Phosphotransferase) domain 1"/>
    <property type="match status" value="1"/>
</dbReference>
<dbReference type="PROSITE" id="PS50088">
    <property type="entry name" value="ANK_REPEAT"/>
    <property type="match status" value="1"/>
</dbReference>
<dbReference type="InterPro" id="IPR002110">
    <property type="entry name" value="Ankyrin_rpt"/>
</dbReference>
<keyword evidence="4" id="KW-0723">Serine/threonine-protein kinase</keyword>
<evidence type="ECO:0000256" key="2">
    <source>
        <dbReference type="ARBA" id="ARBA00023043"/>
    </source>
</evidence>
<dbReference type="Pfam" id="PF12796">
    <property type="entry name" value="Ank_2"/>
    <property type="match status" value="1"/>
</dbReference>
<organism evidence="4 5">
    <name type="scientific">Phytophthora megakarya</name>
    <dbReference type="NCBI Taxonomy" id="4795"/>
    <lineage>
        <taxon>Eukaryota</taxon>
        <taxon>Sar</taxon>
        <taxon>Stramenopiles</taxon>
        <taxon>Oomycota</taxon>
        <taxon>Peronosporomycetes</taxon>
        <taxon>Peronosporales</taxon>
        <taxon>Peronosporaceae</taxon>
        <taxon>Phytophthora</taxon>
    </lineage>
</organism>
<accession>A0A225VP53</accession>
<dbReference type="GO" id="GO:0004674">
    <property type="term" value="F:protein serine/threonine kinase activity"/>
    <property type="evidence" value="ECO:0007669"/>
    <property type="project" value="UniProtKB-KW"/>
</dbReference>
<keyword evidence="4" id="KW-0808">Transferase</keyword>
<sequence>MCIVEALRIIEITTTKNKDCVSLPWGDFGNNVVKYHVTREKLPTRPKLCTDDEWGLVKLMCAYNPKDRIKVSTVVDKLAALAGVNKAEYHEIAETESVKLSQEEVEKMKRCCDLKTSELREQSSMNQVVLHSVYGLLWDRFHDLCVMNNAEFGCLQRHFDRARLITRQLSQCPNTLPDFTEMVMNGYALHRELDKAIDANFWFVDHTSGGLHDWKSKCTSACGANVNSVEDTKWTALFYAVENDRLNVARFLLEKARKDNNLDVIRLLAECGADIIATTSWGETPLICAVENGRMDVVQFLAEFRADVNASNLLGHTPLMHEGTSGNLDIAKYLVKSVPMSIWLEIGSGRYCFMRFMVIT</sequence>
<keyword evidence="4" id="KW-0418">Kinase</keyword>
<protein>
    <submittedName>
        <fullName evidence="4">Serine/threonine protein kinase</fullName>
    </submittedName>
</protein>
<evidence type="ECO:0000313" key="4">
    <source>
        <dbReference type="EMBL" id="OWZ06884.1"/>
    </source>
</evidence>
<dbReference type="PANTHER" id="PTHR24188">
    <property type="entry name" value="ANKYRIN REPEAT PROTEIN"/>
    <property type="match status" value="1"/>
</dbReference>
<dbReference type="OrthoDB" id="10254947at2759"/>
<evidence type="ECO:0000313" key="5">
    <source>
        <dbReference type="Proteomes" id="UP000198211"/>
    </source>
</evidence>
<proteinExistence type="predicted"/>
<reference evidence="5" key="1">
    <citation type="submission" date="2017-03" db="EMBL/GenBank/DDBJ databases">
        <title>Phytopthora megakarya and P. palmivora, two closely related causual agents of cacao black pod achieved similar genome size and gene model numbers by different mechanisms.</title>
        <authorList>
            <person name="Ali S."/>
            <person name="Shao J."/>
            <person name="Larry D.J."/>
            <person name="Kronmiller B."/>
            <person name="Shen D."/>
            <person name="Strem M.D."/>
            <person name="Melnick R.L."/>
            <person name="Guiltinan M.J."/>
            <person name="Tyler B.M."/>
            <person name="Meinhardt L.W."/>
            <person name="Bailey B.A."/>
        </authorList>
    </citation>
    <scope>NUCLEOTIDE SEQUENCE [LARGE SCALE GENOMIC DNA]</scope>
    <source>
        <strain evidence="5">zdho120</strain>
    </source>
</reference>
<gene>
    <name evidence="4" type="ORF">PHMEG_00020802</name>
</gene>
<dbReference type="PANTHER" id="PTHR24188:SF29">
    <property type="entry name" value="GH09064P"/>
    <property type="match status" value="1"/>
</dbReference>